<evidence type="ECO:0000313" key="2">
    <source>
        <dbReference type="Proteomes" id="UP000321892"/>
    </source>
</evidence>
<keyword evidence="2" id="KW-1185">Reference proteome</keyword>
<dbReference type="AlphaFoldDB" id="A0A510JFE3"/>
<evidence type="ECO:0000313" key="1">
    <source>
        <dbReference type="EMBL" id="BBM37836.1"/>
    </source>
</evidence>
<dbReference type="Proteomes" id="UP000321892">
    <property type="component" value="Chromosome"/>
</dbReference>
<accession>A0A510JFE3</accession>
<sequence>MAHDIFPFVNVFVVTNILTRNYHEFLYFFSLSQYIIQSMIVNKQIYRHNLVKNNFNFHEFLDFRYLKKKIVLARSSRFIGNE</sequence>
<organism evidence="1 2">
    <name type="scientific">Leptotrichia hofstadii</name>
    <dbReference type="NCBI Taxonomy" id="157688"/>
    <lineage>
        <taxon>Bacteria</taxon>
        <taxon>Fusobacteriati</taxon>
        <taxon>Fusobacteriota</taxon>
        <taxon>Fusobacteriia</taxon>
        <taxon>Fusobacteriales</taxon>
        <taxon>Leptotrichiaceae</taxon>
        <taxon>Leptotrichia</taxon>
    </lineage>
</organism>
<gene>
    <name evidence="1" type="ORF">JCM16775_0531</name>
</gene>
<dbReference type="EMBL" id="AP019823">
    <property type="protein sequence ID" value="BBM37836.1"/>
    <property type="molecule type" value="Genomic_DNA"/>
</dbReference>
<dbReference type="KEGG" id="lhf:JCM16775_0531"/>
<protein>
    <submittedName>
        <fullName evidence="1">Uncharacterized protein</fullName>
    </submittedName>
</protein>
<proteinExistence type="predicted"/>
<reference evidence="1 2" key="1">
    <citation type="submission" date="2019-07" db="EMBL/GenBank/DDBJ databases">
        <title>Complete Genome Sequence of Leptotrichia hofstadii Strain JCM16775.</title>
        <authorList>
            <person name="Watanabe S."/>
            <person name="Cui L."/>
        </authorList>
    </citation>
    <scope>NUCLEOTIDE SEQUENCE [LARGE SCALE GENOMIC DNA]</scope>
    <source>
        <strain evidence="1 2">JCM16775</strain>
    </source>
</reference>
<name>A0A510JFE3_9FUSO</name>